<feature type="region of interest" description="Disordered" evidence="1">
    <location>
        <begin position="151"/>
        <end position="171"/>
    </location>
</feature>
<evidence type="ECO:0000259" key="2">
    <source>
        <dbReference type="PROSITE" id="PS50011"/>
    </source>
</evidence>
<protein>
    <submittedName>
        <fullName evidence="3">Unnamed protein product</fullName>
    </submittedName>
</protein>
<reference evidence="3" key="1">
    <citation type="submission" date="2023-04" db="EMBL/GenBank/DDBJ databases">
        <title>Phytophthora lilii NBRC 32176.</title>
        <authorList>
            <person name="Ichikawa N."/>
            <person name="Sato H."/>
            <person name="Tonouchi N."/>
        </authorList>
    </citation>
    <scope>NUCLEOTIDE SEQUENCE</scope>
    <source>
        <strain evidence="3">NBRC 32176</strain>
    </source>
</reference>
<dbReference type="InterPro" id="IPR051681">
    <property type="entry name" value="Ser/Thr_Kinases-Pseudokinases"/>
</dbReference>
<dbReference type="InterPro" id="IPR001245">
    <property type="entry name" value="Ser-Thr/Tyr_kinase_cat_dom"/>
</dbReference>
<comment type="caution">
    <text evidence="3">The sequence shown here is derived from an EMBL/GenBank/DDBJ whole genome shotgun (WGS) entry which is preliminary data.</text>
</comment>
<dbReference type="Proteomes" id="UP001165083">
    <property type="component" value="Unassembled WGS sequence"/>
</dbReference>
<accession>A0A9W6U647</accession>
<dbReference type="InterPro" id="IPR011009">
    <property type="entry name" value="Kinase-like_dom_sf"/>
</dbReference>
<feature type="domain" description="Protein kinase" evidence="2">
    <location>
        <begin position="898"/>
        <end position="1175"/>
    </location>
</feature>
<evidence type="ECO:0000256" key="1">
    <source>
        <dbReference type="SAM" id="MobiDB-lite"/>
    </source>
</evidence>
<dbReference type="InterPro" id="IPR008266">
    <property type="entry name" value="Tyr_kinase_AS"/>
</dbReference>
<feature type="region of interest" description="Disordered" evidence="1">
    <location>
        <begin position="653"/>
        <end position="672"/>
    </location>
</feature>
<dbReference type="PROSITE" id="PS50011">
    <property type="entry name" value="PROTEIN_KINASE_DOM"/>
    <property type="match status" value="2"/>
</dbReference>
<feature type="compositionally biased region" description="Basic residues" evidence="1">
    <location>
        <begin position="158"/>
        <end position="169"/>
    </location>
</feature>
<dbReference type="PANTHER" id="PTHR44329:SF214">
    <property type="entry name" value="PROTEIN KINASE DOMAIN-CONTAINING PROTEIN"/>
    <property type="match status" value="1"/>
</dbReference>
<evidence type="ECO:0000313" key="3">
    <source>
        <dbReference type="EMBL" id="GMF25912.1"/>
    </source>
</evidence>
<evidence type="ECO:0000313" key="4">
    <source>
        <dbReference type="Proteomes" id="UP001165083"/>
    </source>
</evidence>
<dbReference type="GO" id="GO:0005524">
    <property type="term" value="F:ATP binding"/>
    <property type="evidence" value="ECO:0007669"/>
    <property type="project" value="InterPro"/>
</dbReference>
<dbReference type="AlphaFoldDB" id="A0A9W6U647"/>
<keyword evidence="4" id="KW-1185">Reference proteome</keyword>
<dbReference type="InterPro" id="IPR000719">
    <property type="entry name" value="Prot_kinase_dom"/>
</dbReference>
<proteinExistence type="predicted"/>
<dbReference type="Pfam" id="PF07714">
    <property type="entry name" value="PK_Tyr_Ser-Thr"/>
    <property type="match status" value="1"/>
</dbReference>
<dbReference type="PROSITE" id="PS00109">
    <property type="entry name" value="PROTEIN_KINASE_TYR"/>
    <property type="match status" value="1"/>
</dbReference>
<dbReference type="SUPFAM" id="SSF56112">
    <property type="entry name" value="Protein kinase-like (PK-like)"/>
    <property type="match status" value="2"/>
</dbReference>
<dbReference type="EMBL" id="BSXW01000578">
    <property type="protein sequence ID" value="GMF25912.1"/>
    <property type="molecule type" value="Genomic_DNA"/>
</dbReference>
<organism evidence="3 4">
    <name type="scientific">Phytophthora lilii</name>
    <dbReference type="NCBI Taxonomy" id="2077276"/>
    <lineage>
        <taxon>Eukaryota</taxon>
        <taxon>Sar</taxon>
        <taxon>Stramenopiles</taxon>
        <taxon>Oomycota</taxon>
        <taxon>Peronosporomycetes</taxon>
        <taxon>Peronosporales</taxon>
        <taxon>Peronosporaceae</taxon>
        <taxon>Phytophthora</taxon>
    </lineage>
</organism>
<dbReference type="OrthoDB" id="4062651at2759"/>
<dbReference type="Gene3D" id="1.10.510.10">
    <property type="entry name" value="Transferase(Phosphotransferase) domain 1"/>
    <property type="match status" value="2"/>
</dbReference>
<feature type="domain" description="Protein kinase" evidence="2">
    <location>
        <begin position="313"/>
        <end position="646"/>
    </location>
</feature>
<feature type="compositionally biased region" description="Basic residues" evidence="1">
    <location>
        <begin position="659"/>
        <end position="669"/>
    </location>
</feature>
<gene>
    <name evidence="3" type="ORF">Plil01_001074900</name>
</gene>
<dbReference type="PANTHER" id="PTHR44329">
    <property type="entry name" value="SERINE/THREONINE-PROTEIN KINASE TNNI3K-RELATED"/>
    <property type="match status" value="1"/>
</dbReference>
<dbReference type="FunFam" id="1.10.510.10:FF:001925">
    <property type="entry name" value="Uncharacterized protein"/>
    <property type="match status" value="1"/>
</dbReference>
<dbReference type="GO" id="GO:0004674">
    <property type="term" value="F:protein serine/threonine kinase activity"/>
    <property type="evidence" value="ECO:0007669"/>
    <property type="project" value="TreeGrafter"/>
</dbReference>
<name>A0A9W6U647_9STRA</name>
<sequence>MPSATEAKQTLSWCALTRQIGVSTYASSYAYLVAGAAAALLRSGLRARMKASWSAHTSRYAHAPLPLGDTLQFRCLIDDKASSHPTVFVALRVAMGCTSSTVRRAASRLDKVEEAMPASPSLSSSLSDEPVILESPTSSTGYRAMSTKMATPLSVQPPRRRLHRRRRREPHLDHHLSDRLDLLARYLQRASKFDKTDALYVLTQQAIDDLLDNIHSFFIVYESEKRPLWRLAQTGRVVQKVESFHRTLDAITSRCGLAVAAPSGAGSSLPRWQARWRRMRAERLVFFRTYLEDHEAAAVSNSQVREPTDQLELLTLLKHDAQKFDTLLTADELELLERTFTFVASCCDNCMNYDTQMRLMSLPEWFVAPCESAKQQHKWQSAAVTVQKAPQNMSPHECFKLASMWSRLQHPHIMKLFGACHVSRKRFFVVAEGTPLTRCLGDDGFPLWRALYEAALALRYLHSRRVGLDALSCADLVLFRNGDRDAVMLAGFNLCQMKSALESSAFLERNKTNEEDRDPLLEDDENDTDYNDVDVVHREHTALKTLREDSCDGITNKYWQAPELGKRETTGPSEASDIYALGMCVVEAFSGGNVWGNTDIVMGDLLPRPAALDDAWQWALVERMLSANPKERPSLTEVLASFQVFAEEEENTATDFSSSKRRKKSRHYSLRQTQPRVTSSSIACALSEVQAWCDEASESYALNFQLYERMDDVAARLKMMDAETVELYLPVLSLLILRFRDLLQRRVNENRLLRLAATRQVITTNMELHSELDVLMDRLQLERFGASIHSWTSQQASYREQLWKRMRLSLAGDTQALVGELDGERELSLLGAFLAFEVKTRSTYYAAQDLELLQTTLVKVEETYQIMMPGHPPTFRTTESKTTMSLPPWFIPPYEVVFNELDTFDRGSFGSVHFGKWMNSDVVVKKMLTPEEPGAVIPLRSRRGAKSNAKEPDGDPYKQFLNDMSIWFRLKHPNVLKLFGACHVGQHQFFVCEFAAQGPIDSYVASKATLERGVCARRMLHEAALGLHYLHTQNIVHTDLRCCNILVDAYDAVKLTDFGTSSLKNRRLDDMTVESDGVAGNSCRWTAPECLAGQRPTFASNVYSFAMCAIKVVSGELPWGIEATDATIRANIRKGLLPPRPANCFSDSEWNLIERMCCRDPNERITMSSVVKLLV</sequence>